<dbReference type="AlphaFoldDB" id="A0AA51X8T9"/>
<dbReference type="RefSeq" id="WP_309203664.1">
    <property type="nucleotide sequence ID" value="NZ_CP133548.1"/>
</dbReference>
<gene>
    <name evidence="1" type="ORF">Q9312_05925</name>
</gene>
<sequence>MKVKLFSTDGCHLCEQAIGMFYYAKQQSLFDDSVELEMIDIVSDEQLTEKYGHSIPVLQYDQRELNWPFELEELVEWIKAQSKN</sequence>
<dbReference type="SUPFAM" id="SSF52833">
    <property type="entry name" value="Thioredoxin-like"/>
    <property type="match status" value="1"/>
</dbReference>
<dbReference type="InterPro" id="IPR036249">
    <property type="entry name" value="Thioredoxin-like_sf"/>
</dbReference>
<dbReference type="KEGG" id="plei:Q9312_05925"/>
<dbReference type="Proteomes" id="UP001239782">
    <property type="component" value="Chromosome"/>
</dbReference>
<evidence type="ECO:0000313" key="1">
    <source>
        <dbReference type="EMBL" id="WMS88450.1"/>
    </source>
</evidence>
<dbReference type="Pfam" id="PF05768">
    <property type="entry name" value="Glrx-like"/>
    <property type="match status" value="1"/>
</dbReference>
<dbReference type="EMBL" id="CP133548">
    <property type="protein sequence ID" value="WMS88450.1"/>
    <property type="molecule type" value="Genomic_DNA"/>
</dbReference>
<reference evidence="1 2" key="1">
    <citation type="submission" date="2023-08" db="EMBL/GenBank/DDBJ databases">
        <title>Pleionea litopenaei sp. nov., isolated from stomach of juvenile Litopenaeus vannamei.</title>
        <authorList>
            <person name="Rho A.M."/>
            <person name="Hwang C.Y."/>
        </authorList>
    </citation>
    <scope>NUCLEOTIDE SEQUENCE [LARGE SCALE GENOMIC DNA]</scope>
    <source>
        <strain evidence="1 2">HL-JVS1</strain>
    </source>
</reference>
<name>A0AA51X8T9_9GAMM</name>
<proteinExistence type="predicted"/>
<protein>
    <submittedName>
        <fullName evidence="1">Glutaredoxin family protein</fullName>
    </submittedName>
</protein>
<accession>A0AA51X8T9</accession>
<organism evidence="1 2">
    <name type="scientific">Pleionea litopenaei</name>
    <dbReference type="NCBI Taxonomy" id="3070815"/>
    <lineage>
        <taxon>Bacteria</taxon>
        <taxon>Pseudomonadati</taxon>
        <taxon>Pseudomonadota</taxon>
        <taxon>Gammaproteobacteria</taxon>
        <taxon>Oceanospirillales</taxon>
        <taxon>Pleioneaceae</taxon>
        <taxon>Pleionea</taxon>
    </lineage>
</organism>
<dbReference type="Gene3D" id="3.40.30.10">
    <property type="entry name" value="Glutaredoxin"/>
    <property type="match status" value="1"/>
</dbReference>
<evidence type="ECO:0000313" key="2">
    <source>
        <dbReference type="Proteomes" id="UP001239782"/>
    </source>
</evidence>
<keyword evidence="2" id="KW-1185">Reference proteome</keyword>
<dbReference type="InterPro" id="IPR008554">
    <property type="entry name" value="Glutaredoxin-like"/>
</dbReference>